<sequence>MDAAHDAADAGLNQASDDTLTAYADTKNAVIVTHDREFSQRRAKNVVGRHVQLRCPEWDAAALMDRLLDDIVDLLNIKPDVLIQVSAEGCEMHFPWK</sequence>
<dbReference type="Pfam" id="PF18480">
    <property type="entry name" value="DUF5615"/>
    <property type="match status" value="1"/>
</dbReference>
<name>A0A418KHK7_9ACTN</name>
<accession>A0A418KHK7</accession>
<evidence type="ECO:0000313" key="3">
    <source>
        <dbReference type="Proteomes" id="UP000284057"/>
    </source>
</evidence>
<evidence type="ECO:0000313" key="2">
    <source>
        <dbReference type="EMBL" id="RIQ11879.1"/>
    </source>
</evidence>
<feature type="domain" description="DUF5615" evidence="1">
    <location>
        <begin position="6"/>
        <end position="68"/>
    </location>
</feature>
<proteinExistence type="predicted"/>
<comment type="caution">
    <text evidence="2">The sequence shown here is derived from an EMBL/GenBank/DDBJ whole genome shotgun (WGS) entry which is preliminary data.</text>
</comment>
<dbReference type="OrthoDB" id="334367at2"/>
<protein>
    <recommendedName>
        <fullName evidence="1">DUF5615 domain-containing protein</fullName>
    </recommendedName>
</protein>
<dbReference type="InterPro" id="IPR041049">
    <property type="entry name" value="DUF5615"/>
</dbReference>
<organism evidence="2 3">
    <name type="scientific">Jiangella rhizosphaerae</name>
    <dbReference type="NCBI Taxonomy" id="2293569"/>
    <lineage>
        <taxon>Bacteria</taxon>
        <taxon>Bacillati</taxon>
        <taxon>Actinomycetota</taxon>
        <taxon>Actinomycetes</taxon>
        <taxon>Jiangellales</taxon>
        <taxon>Jiangellaceae</taxon>
        <taxon>Jiangella</taxon>
    </lineage>
</organism>
<reference evidence="2 3" key="1">
    <citation type="submission" date="2018-09" db="EMBL/GenBank/DDBJ databases">
        <title>Isolation, diversity and antifungal activity of actinobacteria from wheat.</title>
        <authorList>
            <person name="Han C."/>
        </authorList>
    </citation>
    <scope>NUCLEOTIDE SEQUENCE [LARGE SCALE GENOMIC DNA]</scope>
    <source>
        <strain evidence="2 3">NEAU-YY265</strain>
    </source>
</reference>
<dbReference type="AlphaFoldDB" id="A0A418KHK7"/>
<gene>
    <name evidence="2" type="ORF">DY240_27915</name>
</gene>
<dbReference type="EMBL" id="QUAL01000414">
    <property type="protein sequence ID" value="RIQ11879.1"/>
    <property type="molecule type" value="Genomic_DNA"/>
</dbReference>
<keyword evidence="3" id="KW-1185">Reference proteome</keyword>
<dbReference type="Proteomes" id="UP000284057">
    <property type="component" value="Unassembled WGS sequence"/>
</dbReference>
<evidence type="ECO:0000259" key="1">
    <source>
        <dbReference type="Pfam" id="PF18480"/>
    </source>
</evidence>
<dbReference type="RefSeq" id="WP_119662929.1">
    <property type="nucleotide sequence ID" value="NZ_QUAL01000414.1"/>
</dbReference>